<keyword evidence="3" id="KW-0540">Nuclease</keyword>
<feature type="coiled-coil region" evidence="1">
    <location>
        <begin position="225"/>
        <end position="259"/>
    </location>
</feature>
<feature type="domain" description="Rad50/SbcC-type AAA" evidence="2">
    <location>
        <begin position="5"/>
        <end position="267"/>
    </location>
</feature>
<dbReference type="InterPro" id="IPR038729">
    <property type="entry name" value="Rad50/SbcC_AAA"/>
</dbReference>
<evidence type="ECO:0000259" key="2">
    <source>
        <dbReference type="Pfam" id="PF13476"/>
    </source>
</evidence>
<feature type="coiled-coil region" evidence="1">
    <location>
        <begin position="795"/>
        <end position="822"/>
    </location>
</feature>
<gene>
    <name evidence="3" type="ORF">AHTJR_11315</name>
</gene>
<proteinExistence type="predicted"/>
<keyword evidence="1" id="KW-0175">Coiled coil</keyword>
<feature type="coiled-coil region" evidence="1">
    <location>
        <begin position="945"/>
        <end position="1019"/>
    </location>
</feature>
<organism evidence="3 4">
    <name type="scientific">Acinetobacter haemolyticus</name>
    <dbReference type="NCBI Taxonomy" id="29430"/>
    <lineage>
        <taxon>Bacteria</taxon>
        <taxon>Pseudomonadati</taxon>
        <taxon>Pseudomonadota</taxon>
        <taxon>Gammaproteobacteria</taxon>
        <taxon>Moraxellales</taxon>
        <taxon>Moraxellaceae</taxon>
        <taxon>Acinetobacter</taxon>
    </lineage>
</organism>
<dbReference type="GO" id="GO:0016887">
    <property type="term" value="F:ATP hydrolysis activity"/>
    <property type="evidence" value="ECO:0007669"/>
    <property type="project" value="InterPro"/>
</dbReference>
<dbReference type="AlphaFoldDB" id="A0A4P7B6Q4"/>
<dbReference type="Gene3D" id="3.40.50.300">
    <property type="entry name" value="P-loop containing nucleotide triphosphate hydrolases"/>
    <property type="match status" value="2"/>
</dbReference>
<dbReference type="GO" id="GO:0004527">
    <property type="term" value="F:exonuclease activity"/>
    <property type="evidence" value="ECO:0007669"/>
    <property type="project" value="UniProtKB-KW"/>
</dbReference>
<evidence type="ECO:0000256" key="1">
    <source>
        <dbReference type="SAM" id="Coils"/>
    </source>
</evidence>
<dbReference type="EMBL" id="CP038009">
    <property type="protein sequence ID" value="QBQ16824.1"/>
    <property type="molecule type" value="Genomic_DNA"/>
</dbReference>
<dbReference type="Pfam" id="PF13476">
    <property type="entry name" value="AAA_23"/>
    <property type="match status" value="1"/>
</dbReference>
<feature type="coiled-coil region" evidence="1">
    <location>
        <begin position="441"/>
        <end position="468"/>
    </location>
</feature>
<evidence type="ECO:0000313" key="3">
    <source>
        <dbReference type="EMBL" id="QBQ16824.1"/>
    </source>
</evidence>
<dbReference type="Proteomes" id="UP000294395">
    <property type="component" value="Chromosome"/>
</dbReference>
<dbReference type="SUPFAM" id="SSF52540">
    <property type="entry name" value="P-loop containing nucleoside triphosphate hydrolases"/>
    <property type="match status" value="2"/>
</dbReference>
<keyword evidence="3" id="KW-0378">Hydrolase</keyword>
<dbReference type="InterPro" id="IPR027417">
    <property type="entry name" value="P-loop_NTPase"/>
</dbReference>
<dbReference type="RefSeq" id="WP_134252738.1">
    <property type="nucleotide sequence ID" value="NZ_CP038009.1"/>
</dbReference>
<feature type="coiled-coil region" evidence="1">
    <location>
        <begin position="863"/>
        <end position="908"/>
    </location>
</feature>
<dbReference type="Pfam" id="PF13558">
    <property type="entry name" value="SbcC_Walker_B"/>
    <property type="match status" value="1"/>
</dbReference>
<feature type="coiled-coil region" evidence="1">
    <location>
        <begin position="707"/>
        <end position="734"/>
    </location>
</feature>
<name>A0A4P7B6Q4_ACIHA</name>
<dbReference type="PANTHER" id="PTHR32114">
    <property type="entry name" value="ABC TRANSPORTER ABCH.3"/>
    <property type="match status" value="1"/>
</dbReference>
<reference evidence="3 4" key="1">
    <citation type="submission" date="2019-03" db="EMBL/GenBank/DDBJ databases">
        <title>Complete genome sequence of two outbreak-associated Acinetobacter haemolyticus strains.</title>
        <authorList>
            <person name="Bai L."/>
            <person name="Zhang S.-C."/>
            <person name="Deng Y."/>
            <person name="Song C.-C."/>
            <person name="Kang G.-B."/>
            <person name="Dong Y."/>
            <person name="Wang Y."/>
            <person name="Gao F."/>
            <person name="Huang H."/>
        </authorList>
    </citation>
    <scope>NUCLEOTIDE SEQUENCE [LARGE SCALE GENOMIC DNA]</scope>
    <source>
        <strain evidence="3 4">TJR01</strain>
    </source>
</reference>
<feature type="coiled-coil region" evidence="1">
    <location>
        <begin position="537"/>
        <end position="578"/>
    </location>
</feature>
<protein>
    <submittedName>
        <fullName evidence="3">ATP-dependent dsDNA exonuclease</fullName>
    </submittedName>
</protein>
<keyword evidence="3" id="KW-0269">Exonuclease</keyword>
<accession>A0A4P7B6Q4</accession>
<dbReference type="GO" id="GO:0006302">
    <property type="term" value="P:double-strand break repair"/>
    <property type="evidence" value="ECO:0007669"/>
    <property type="project" value="InterPro"/>
</dbReference>
<dbReference type="PANTHER" id="PTHR32114:SF2">
    <property type="entry name" value="ABC TRANSPORTER ABCH.3"/>
    <property type="match status" value="1"/>
</dbReference>
<sequence>MKILSIRLKNLASLAGEHFIDFESEPLAHAGLIAIIGKTGAGKSTILDAMCLALFNKIPRLKDSDGKLLDVDGSELLTNSPLTVLRRGTGHGFAELCFVAQDQKHYLARWEIKRARENANGKLQSVQRSLKCLTDGVVVADKTKAVETHIQQITQLSFEQFTRAVLLAQSEVTAFLKARDNERGELLEYLTNSSIFAKIGQLAFEKTKEVRLQREKLESVLGHIEIRSDEEIAELQQQFQQLQQHVQQLENEKNQFKQQQQWFEQCNKINLEIGLKQQQFDLQLKTQENIAKDRQLLGQLETFAEIRPIVFQQQQLQKTLQQLAPQIQQKGNEFSALTTQFEQQKTLYTQAETTLNQFQDFEQKHQTELTQVRKFVQERDYIAEEYKKTKIRLTQLENQQQPLIEQQQQLEQSIRNLSAQHTACLEQLKHSAQYTPLDKGLNAHIQQLKQFIQQYQKVENTLGSIQQAQTQLNQDQNTFNSLITQFGTTQQIEQRIEQQSKLKEAQQLRLNQLDVIQQKLQHYFELKNEVLTQQNKFETVQKQAQQLEQYRKNAEQDYQAAKTEREKLQQILQQQRLLHAENIEHLRAELKHGEACLVCGSTEHPYRDDKSQISKTLYALQQQQEQQAIQQEQQCFQLWQKAQQQFTQSHTEHNQLQQQLQQLHDKLKTHDQLLQQHVSQLNIQLDFNLTEHDPNENSIRAKMQAFVLDASKAQQQLEKELQQLNQANKDQHVLHQNIQNTLHQLQTVEHLQQQIQHIVDCLNTDDKMAWSKQGLSFSQHVLHLLQQRSQQLEHAESLIKQKDQIDQQLNVLKTNLAGLTTQQAECAQQLKDIEIKGKQNTDAANQLIITMTGSAEIKANEWLTQHDQQRQQLQHQYQHLKQSFEQARQNYEQQKNVLEQLKAQQKQNHDSLERCKTEITNWLAQHQNFAEDQLSELLAISSTQEQQIRNAIQQADRALSEANSALKTMQEQLNVHLQSEPNIQIEQLTELINANQEILQQTTDQRDQLKLQLEVHQQNLAKQKQFADQIQQIQQQEHRWNKISSLMGDANGKKFRDFAQQYHLDILLEYANQQLAMLSQRYTLKRLENSLSLAIIDHDMDGETRAVASLSGGESFLTALAISLAIANMASGSMKIESLFIDEGFGTLDASSLHMVMNALDQLQSQGRKVILISHIQEMHERIPVQIQVQPIGSGSSRIEVVG</sequence>
<evidence type="ECO:0000313" key="4">
    <source>
        <dbReference type="Proteomes" id="UP000294395"/>
    </source>
</evidence>